<evidence type="ECO:0000256" key="1">
    <source>
        <dbReference type="SAM" id="MobiDB-lite"/>
    </source>
</evidence>
<dbReference type="Proteomes" id="UP000020218">
    <property type="component" value="Unassembled WGS sequence"/>
</dbReference>
<comment type="caution">
    <text evidence="2">The sequence shown here is derived from an EMBL/GenBank/DDBJ whole genome shotgun (WGS) entry which is preliminary data.</text>
</comment>
<organism evidence="2 3">
    <name type="scientific">Candidatus Accumulibacter adjunctus</name>
    <dbReference type="NCBI Taxonomy" id="1454001"/>
    <lineage>
        <taxon>Bacteria</taxon>
        <taxon>Pseudomonadati</taxon>
        <taxon>Pseudomonadota</taxon>
        <taxon>Betaproteobacteria</taxon>
        <taxon>Candidatus Accumulibacter</taxon>
    </lineage>
</organism>
<accession>A0A011NM64</accession>
<feature type="region of interest" description="Disordered" evidence="1">
    <location>
        <begin position="37"/>
        <end position="73"/>
    </location>
</feature>
<evidence type="ECO:0000313" key="2">
    <source>
        <dbReference type="EMBL" id="EXI65475.1"/>
    </source>
</evidence>
<sequence>MASHRSHDPIFGLSNEWAYGAPSDRLLFPLLQAHLGRQGRRAPSNNRQSLGGPAASHQPHQPDADQQQGRRLRRACHDEGIVYILKDTGV</sequence>
<dbReference type="STRING" id="1454001.AW08_03146"/>
<proteinExistence type="predicted"/>
<reference evidence="2" key="1">
    <citation type="submission" date="2014-02" db="EMBL/GenBank/DDBJ databases">
        <title>Expanding our view of genomic diversity in Candidatus Accumulibacter clades.</title>
        <authorList>
            <person name="Skennerton C.T."/>
            <person name="Barr J.J."/>
            <person name="Slater F.R."/>
            <person name="Bond P.L."/>
            <person name="Tyson G.W."/>
        </authorList>
    </citation>
    <scope>NUCLEOTIDE SEQUENCE [LARGE SCALE GENOMIC DNA]</scope>
</reference>
<evidence type="ECO:0000313" key="3">
    <source>
        <dbReference type="Proteomes" id="UP000020218"/>
    </source>
</evidence>
<dbReference type="AlphaFoldDB" id="A0A011NM64"/>
<dbReference type="EMBL" id="JFAX01000022">
    <property type="protein sequence ID" value="EXI65475.1"/>
    <property type="molecule type" value="Genomic_DNA"/>
</dbReference>
<protein>
    <submittedName>
        <fullName evidence="2">Uncharacterized protein</fullName>
    </submittedName>
</protein>
<name>A0A011NM64_9PROT</name>
<keyword evidence="3" id="KW-1185">Reference proteome</keyword>
<feature type="compositionally biased region" description="Low complexity" evidence="1">
    <location>
        <begin position="57"/>
        <end position="67"/>
    </location>
</feature>
<gene>
    <name evidence="2" type="ORF">AW08_03146</name>
</gene>